<organism evidence="2 3">
    <name type="scientific">Streblomastix strix</name>
    <dbReference type="NCBI Taxonomy" id="222440"/>
    <lineage>
        <taxon>Eukaryota</taxon>
        <taxon>Metamonada</taxon>
        <taxon>Preaxostyla</taxon>
        <taxon>Oxymonadida</taxon>
        <taxon>Streblomastigidae</taxon>
        <taxon>Streblomastix</taxon>
    </lineage>
</organism>
<protein>
    <recommendedName>
        <fullName evidence="1">Protein kinase domain-containing protein</fullName>
    </recommendedName>
</protein>
<dbReference type="InterPro" id="IPR000719">
    <property type="entry name" value="Prot_kinase_dom"/>
</dbReference>
<name>A0A5J4W3P4_9EUKA</name>
<gene>
    <name evidence="2" type="ORF">EZS28_015027</name>
</gene>
<dbReference type="InterPro" id="IPR011009">
    <property type="entry name" value="Kinase-like_dom_sf"/>
</dbReference>
<dbReference type="PANTHER" id="PTHR44167">
    <property type="entry name" value="OVARIAN-SPECIFIC SERINE/THREONINE-PROTEIN KINASE LOK-RELATED"/>
    <property type="match status" value="1"/>
</dbReference>
<dbReference type="Proteomes" id="UP000324800">
    <property type="component" value="Unassembled WGS sequence"/>
</dbReference>
<dbReference type="GO" id="GO:0044773">
    <property type="term" value="P:mitotic DNA damage checkpoint signaling"/>
    <property type="evidence" value="ECO:0007669"/>
    <property type="project" value="TreeGrafter"/>
</dbReference>
<dbReference type="SUPFAM" id="SSF56112">
    <property type="entry name" value="Protein kinase-like (PK-like)"/>
    <property type="match status" value="1"/>
</dbReference>
<proteinExistence type="predicted"/>
<dbReference type="GO" id="GO:0005524">
    <property type="term" value="F:ATP binding"/>
    <property type="evidence" value="ECO:0007669"/>
    <property type="project" value="InterPro"/>
</dbReference>
<dbReference type="AlphaFoldDB" id="A0A5J4W3P4"/>
<feature type="domain" description="Protein kinase" evidence="1">
    <location>
        <begin position="1"/>
        <end position="178"/>
    </location>
</feature>
<dbReference type="PANTHER" id="PTHR44167:SF24">
    <property type="entry name" value="SERINE_THREONINE-PROTEIN KINASE CHK2"/>
    <property type="match status" value="1"/>
</dbReference>
<accession>A0A5J4W3P4</accession>
<sequence>MVLLELYDLNYGIVANKIVLLKKFDNREWESAVNIGIDIKCSNILLHNPPGTELVHAKISDFGFAQKEDKIHGQTCFAGTLPFMSPEQFHKSAFITQKVDIYALGITFYNIIVHKYPVNQPTIEKYQEYFNNPQFDKTKLKQPQEIKDNILWDLLQNLLEFDPNKRISAAEALQHPYFTSSEAIADVSKEQLNISNQCIINYYSGSLRYKGKIKEGKPNPLLKEMERDGTLTKLIEIFNNDQFNNKEIKTQAACSIGQLYKATQLPSEIGFKIFVHLKDNIIRDNSSLSTRSLPSLICLAEYQCMHKNLL</sequence>
<dbReference type="GO" id="GO:0004674">
    <property type="term" value="F:protein serine/threonine kinase activity"/>
    <property type="evidence" value="ECO:0007669"/>
    <property type="project" value="TreeGrafter"/>
</dbReference>
<evidence type="ECO:0000259" key="1">
    <source>
        <dbReference type="PROSITE" id="PS50011"/>
    </source>
</evidence>
<dbReference type="Pfam" id="PF00069">
    <property type="entry name" value="Pkinase"/>
    <property type="match status" value="1"/>
</dbReference>
<comment type="caution">
    <text evidence="2">The sequence shown here is derived from an EMBL/GenBank/DDBJ whole genome shotgun (WGS) entry which is preliminary data.</text>
</comment>
<dbReference type="GO" id="GO:0005634">
    <property type="term" value="C:nucleus"/>
    <property type="evidence" value="ECO:0007669"/>
    <property type="project" value="TreeGrafter"/>
</dbReference>
<evidence type="ECO:0000313" key="2">
    <source>
        <dbReference type="EMBL" id="KAA6389448.1"/>
    </source>
</evidence>
<dbReference type="SMART" id="SM00220">
    <property type="entry name" value="S_TKc"/>
    <property type="match status" value="1"/>
</dbReference>
<reference evidence="2 3" key="1">
    <citation type="submission" date="2019-03" db="EMBL/GenBank/DDBJ databases">
        <title>Single cell metagenomics reveals metabolic interactions within the superorganism composed of flagellate Streblomastix strix and complex community of Bacteroidetes bacteria on its surface.</title>
        <authorList>
            <person name="Treitli S.C."/>
            <person name="Kolisko M."/>
            <person name="Husnik F."/>
            <person name="Keeling P."/>
            <person name="Hampl V."/>
        </authorList>
    </citation>
    <scope>NUCLEOTIDE SEQUENCE [LARGE SCALE GENOMIC DNA]</scope>
    <source>
        <strain evidence="2">ST1C</strain>
    </source>
</reference>
<dbReference type="Gene3D" id="1.10.510.10">
    <property type="entry name" value="Transferase(Phosphotransferase) domain 1"/>
    <property type="match status" value="1"/>
</dbReference>
<dbReference type="PROSITE" id="PS50011">
    <property type="entry name" value="PROTEIN_KINASE_DOM"/>
    <property type="match status" value="1"/>
</dbReference>
<evidence type="ECO:0000313" key="3">
    <source>
        <dbReference type="Proteomes" id="UP000324800"/>
    </source>
</evidence>
<dbReference type="EMBL" id="SNRW01003585">
    <property type="protein sequence ID" value="KAA6389448.1"/>
    <property type="molecule type" value="Genomic_DNA"/>
</dbReference>